<dbReference type="PANTHER" id="PTHR11579:SF18">
    <property type="entry name" value="PROTEIN-L-ISOASPARTATE O-METHYLTRANSFERASE"/>
    <property type="match status" value="1"/>
</dbReference>
<dbReference type="OrthoDB" id="9810066at2"/>
<accession>A0A071MGT2</accession>
<dbReference type="PROSITE" id="PS01279">
    <property type="entry name" value="PCMT"/>
    <property type="match status" value="1"/>
</dbReference>
<reference evidence="4" key="1">
    <citation type="submission" date="2014-04" db="EMBL/GenBank/DDBJ databases">
        <title>In planta biocontrol of soil-borne Fusarium wilt of banana through a plant endophytic bacterium, Burkholderia cenocepacia 869T2.</title>
        <authorList>
            <person name="Ho Y.-N."/>
            <person name="Chiang H.-M."/>
            <person name="Chao C.-P."/>
            <person name="Su C.-C."/>
            <person name="Hsu H.-F."/>
            <person name="Guo C.-T."/>
            <person name="Hsieh J.-L."/>
            <person name="Huang C.-C."/>
        </authorList>
    </citation>
    <scope>NUCLEOTIDE SEQUENCE [LARGE SCALE GENOMIC DNA]</scope>
    <source>
        <strain evidence="4">869T2</strain>
    </source>
</reference>
<dbReference type="GO" id="GO:0005737">
    <property type="term" value="C:cytoplasm"/>
    <property type="evidence" value="ECO:0007669"/>
    <property type="project" value="TreeGrafter"/>
</dbReference>
<keyword evidence="4" id="KW-0808">Transferase</keyword>
<comment type="caution">
    <text evidence="4">The sequence shown here is derived from an EMBL/GenBank/DDBJ whole genome shotgun (WGS) entry which is preliminary data.</text>
</comment>
<dbReference type="CDD" id="cd02440">
    <property type="entry name" value="AdoMet_MTases"/>
    <property type="match status" value="1"/>
</dbReference>
<protein>
    <recommendedName>
        <fullName evidence="2">Protein-L-isoaspartate O-methyltransferase</fullName>
    </recommendedName>
    <alternativeName>
        <fullName evidence="3">Protein L-isoaspartyl methyltransferase</fullName>
    </alternativeName>
</protein>
<dbReference type="SUPFAM" id="SSF53335">
    <property type="entry name" value="S-adenosyl-L-methionine-dependent methyltransferases"/>
    <property type="match status" value="1"/>
</dbReference>
<evidence type="ECO:0000256" key="2">
    <source>
        <dbReference type="ARBA" id="ARBA00013346"/>
    </source>
</evidence>
<dbReference type="EMBL" id="JJOA01000008">
    <property type="protein sequence ID" value="KEA59873.1"/>
    <property type="molecule type" value="Genomic_DNA"/>
</dbReference>
<dbReference type="AlphaFoldDB" id="A0A071MGT2"/>
<sequence>MNIENARFNMIEQQIRPWDVLDLDVLGLLSIVKRENYVPAEYRDLAFADLELPLPGGTSKMLFPRVEARVLQELTVKKHENVLVIGAGSGYLAALFAHRAQHVTAVEIDPAIAKFAEDNLRNDGVTNAEVVLGDGSRGWAAKAPYDVICVAGGLPVVPQEMLEQLKIGGRLSAFVGGRPVMKAQIITRIDDKQYRVADVFETYINHLVNAIEPSRFKF</sequence>
<dbReference type="InterPro" id="IPR000682">
    <property type="entry name" value="PCMT"/>
</dbReference>
<evidence type="ECO:0000313" key="4">
    <source>
        <dbReference type="EMBL" id="KEA59873.1"/>
    </source>
</evidence>
<dbReference type="InterPro" id="IPR029063">
    <property type="entry name" value="SAM-dependent_MTases_sf"/>
</dbReference>
<evidence type="ECO:0000256" key="3">
    <source>
        <dbReference type="ARBA" id="ARBA00030757"/>
    </source>
</evidence>
<dbReference type="GO" id="GO:0004719">
    <property type="term" value="F:protein-L-isoaspartate (D-aspartate) O-methyltransferase activity"/>
    <property type="evidence" value="ECO:0007669"/>
    <property type="project" value="InterPro"/>
</dbReference>
<keyword evidence="4" id="KW-0489">Methyltransferase</keyword>
<organism evidence="4">
    <name type="scientific">Burkholderia cenocepacia</name>
    <dbReference type="NCBI Taxonomy" id="95486"/>
    <lineage>
        <taxon>Bacteria</taxon>
        <taxon>Pseudomonadati</taxon>
        <taxon>Pseudomonadota</taxon>
        <taxon>Betaproteobacteria</taxon>
        <taxon>Burkholderiales</taxon>
        <taxon>Burkholderiaceae</taxon>
        <taxon>Burkholderia</taxon>
        <taxon>Burkholderia cepacia complex</taxon>
    </lineage>
</organism>
<proteinExistence type="inferred from homology"/>
<dbReference type="PANTHER" id="PTHR11579">
    <property type="entry name" value="PROTEIN-L-ISOASPARTATE O-METHYLTRANSFERASE"/>
    <property type="match status" value="1"/>
</dbReference>
<dbReference type="Pfam" id="PF01135">
    <property type="entry name" value="PCMT"/>
    <property type="match status" value="1"/>
</dbReference>
<name>A0A071MGT2_9BURK</name>
<comment type="similarity">
    <text evidence="1">Belongs to the methyltransferase superfamily. L-isoaspartyl/D-aspartyl protein methyltransferase family.</text>
</comment>
<evidence type="ECO:0000256" key="1">
    <source>
        <dbReference type="ARBA" id="ARBA00005369"/>
    </source>
</evidence>
<dbReference type="Gene3D" id="3.40.50.150">
    <property type="entry name" value="Vaccinia Virus protein VP39"/>
    <property type="match status" value="1"/>
</dbReference>
<dbReference type="GO" id="GO:0032259">
    <property type="term" value="P:methylation"/>
    <property type="evidence" value="ECO:0007669"/>
    <property type="project" value="UniProtKB-KW"/>
</dbReference>
<gene>
    <name evidence="4" type="ORF">DT99_09705</name>
</gene>